<evidence type="ECO:0000313" key="1">
    <source>
        <dbReference type="EMBL" id="GIY79903.1"/>
    </source>
</evidence>
<gene>
    <name evidence="1" type="ORF">CEXT_599641</name>
</gene>
<keyword evidence="2" id="KW-1185">Reference proteome</keyword>
<evidence type="ECO:0000313" key="2">
    <source>
        <dbReference type="Proteomes" id="UP001054945"/>
    </source>
</evidence>
<dbReference type="EMBL" id="BPLR01015943">
    <property type="protein sequence ID" value="GIY79903.1"/>
    <property type="molecule type" value="Genomic_DNA"/>
</dbReference>
<organism evidence="1 2">
    <name type="scientific">Caerostris extrusa</name>
    <name type="common">Bark spider</name>
    <name type="synonym">Caerostris bankana</name>
    <dbReference type="NCBI Taxonomy" id="172846"/>
    <lineage>
        <taxon>Eukaryota</taxon>
        <taxon>Metazoa</taxon>
        <taxon>Ecdysozoa</taxon>
        <taxon>Arthropoda</taxon>
        <taxon>Chelicerata</taxon>
        <taxon>Arachnida</taxon>
        <taxon>Araneae</taxon>
        <taxon>Araneomorphae</taxon>
        <taxon>Entelegynae</taxon>
        <taxon>Araneoidea</taxon>
        <taxon>Araneidae</taxon>
        <taxon>Caerostris</taxon>
    </lineage>
</organism>
<dbReference type="AlphaFoldDB" id="A0AAV4WCD4"/>
<dbReference type="Proteomes" id="UP001054945">
    <property type="component" value="Unassembled WGS sequence"/>
</dbReference>
<sequence length="131" mass="15193">MLECENTSTRALVLNFTSTIVEFQLLFKNHKLSRALFHLFFKPLRSLSARGANDALSETIKLSNLCQDKALLQARTGMITKKEEDECNQIRTSFPQGMTWEHHDLEPIEKMESMCAVWWNCFYGCMKLVEL</sequence>
<comment type="caution">
    <text evidence="1">The sequence shown here is derived from an EMBL/GenBank/DDBJ whole genome shotgun (WGS) entry which is preliminary data.</text>
</comment>
<reference evidence="1 2" key="1">
    <citation type="submission" date="2021-06" db="EMBL/GenBank/DDBJ databases">
        <title>Caerostris extrusa draft genome.</title>
        <authorList>
            <person name="Kono N."/>
            <person name="Arakawa K."/>
        </authorList>
    </citation>
    <scope>NUCLEOTIDE SEQUENCE [LARGE SCALE GENOMIC DNA]</scope>
</reference>
<proteinExistence type="predicted"/>
<accession>A0AAV4WCD4</accession>
<name>A0AAV4WCD4_CAEEX</name>
<protein>
    <submittedName>
        <fullName evidence="1">Uncharacterized protein</fullName>
    </submittedName>
</protein>